<dbReference type="Proteomes" id="UP000245956">
    <property type="component" value="Unassembled WGS sequence"/>
</dbReference>
<feature type="compositionally biased region" description="Basic residues" evidence="1">
    <location>
        <begin position="187"/>
        <end position="202"/>
    </location>
</feature>
<reference evidence="2 3" key="1">
    <citation type="journal article" date="2016" name="Front. Microbiol.">
        <title>Genome and transcriptome sequences reveal the specific parasitism of the nematophagous Purpureocillium lilacinum 36-1.</title>
        <authorList>
            <person name="Xie J."/>
            <person name="Li S."/>
            <person name="Mo C."/>
            <person name="Xiao X."/>
            <person name="Peng D."/>
            <person name="Wang G."/>
            <person name="Xiao Y."/>
        </authorList>
    </citation>
    <scope>NUCLEOTIDE SEQUENCE [LARGE SCALE GENOMIC DNA]</scope>
    <source>
        <strain evidence="2 3">36-1</strain>
    </source>
</reference>
<proteinExistence type="predicted"/>
<feature type="region of interest" description="Disordered" evidence="1">
    <location>
        <begin position="36"/>
        <end position="160"/>
    </location>
</feature>
<accession>A0A2U3EM75</accession>
<protein>
    <submittedName>
        <fullName evidence="2">Uncharacterized protein</fullName>
    </submittedName>
</protein>
<dbReference type="AlphaFoldDB" id="A0A2U3EM75"/>
<name>A0A2U3EM75_PURLI</name>
<organism evidence="2 3">
    <name type="scientific">Purpureocillium lilacinum</name>
    <name type="common">Paecilomyces lilacinus</name>
    <dbReference type="NCBI Taxonomy" id="33203"/>
    <lineage>
        <taxon>Eukaryota</taxon>
        <taxon>Fungi</taxon>
        <taxon>Dikarya</taxon>
        <taxon>Ascomycota</taxon>
        <taxon>Pezizomycotina</taxon>
        <taxon>Sordariomycetes</taxon>
        <taxon>Hypocreomycetidae</taxon>
        <taxon>Hypocreales</taxon>
        <taxon>Ophiocordycipitaceae</taxon>
        <taxon>Purpureocillium</taxon>
    </lineage>
</organism>
<gene>
    <name evidence="2" type="ORF">PCL_06230</name>
</gene>
<feature type="region of interest" description="Disordered" evidence="1">
    <location>
        <begin position="184"/>
        <end position="217"/>
    </location>
</feature>
<evidence type="ECO:0000313" key="3">
    <source>
        <dbReference type="Proteomes" id="UP000245956"/>
    </source>
</evidence>
<comment type="caution">
    <text evidence="2">The sequence shown here is derived from an EMBL/GenBank/DDBJ whole genome shotgun (WGS) entry which is preliminary data.</text>
</comment>
<feature type="compositionally biased region" description="Basic residues" evidence="1">
    <location>
        <begin position="111"/>
        <end position="124"/>
    </location>
</feature>
<dbReference type="EMBL" id="LCWV01000002">
    <property type="protein sequence ID" value="PWI75572.1"/>
    <property type="molecule type" value="Genomic_DNA"/>
</dbReference>
<evidence type="ECO:0000313" key="2">
    <source>
        <dbReference type="EMBL" id="PWI75572.1"/>
    </source>
</evidence>
<feature type="compositionally biased region" description="Basic and acidic residues" evidence="1">
    <location>
        <begin position="96"/>
        <end position="107"/>
    </location>
</feature>
<sequence length="236" mass="25460">MPEGVSVPFPSQSPAAASLRFRSGRPFDADARVLACAGGGDSRDQGSPLAPRRVSDKRHVGTMTIGPADTEARAQVSVRETTHRAGVGIANRYRARSLERKVSRAGEKPLPSRRSRRRRRRRRGIIQAPASALPSVERGLEAARPRAPNCPPFGGRWTVRPSDSPARVCMQAGNNRKALIPPACSRTHARTHPAQHRRRRRPPAATGYPGVPHSAPAFRASAKSIAGEDCAQSSVK</sequence>
<evidence type="ECO:0000256" key="1">
    <source>
        <dbReference type="SAM" id="MobiDB-lite"/>
    </source>
</evidence>